<organism evidence="1 2">
    <name type="scientific">Entomophthora muscae</name>
    <dbReference type="NCBI Taxonomy" id="34485"/>
    <lineage>
        <taxon>Eukaryota</taxon>
        <taxon>Fungi</taxon>
        <taxon>Fungi incertae sedis</taxon>
        <taxon>Zoopagomycota</taxon>
        <taxon>Entomophthoromycotina</taxon>
        <taxon>Entomophthoromycetes</taxon>
        <taxon>Entomophthorales</taxon>
        <taxon>Entomophthoraceae</taxon>
        <taxon>Entomophthora</taxon>
    </lineage>
</organism>
<evidence type="ECO:0000313" key="1">
    <source>
        <dbReference type="EMBL" id="KAJ9090391.1"/>
    </source>
</evidence>
<gene>
    <name evidence="1" type="ORF">DSO57_1003124</name>
</gene>
<evidence type="ECO:0000313" key="2">
    <source>
        <dbReference type="Proteomes" id="UP001165960"/>
    </source>
</evidence>
<name>A0ACC2UUU2_9FUNG</name>
<protein>
    <submittedName>
        <fullName evidence="1">Uncharacterized protein</fullName>
    </submittedName>
</protein>
<comment type="caution">
    <text evidence="1">The sequence shown here is derived from an EMBL/GenBank/DDBJ whole genome shotgun (WGS) entry which is preliminary data.</text>
</comment>
<accession>A0ACC2UUU2</accession>
<keyword evidence="2" id="KW-1185">Reference proteome</keyword>
<dbReference type="EMBL" id="QTSX02000007">
    <property type="protein sequence ID" value="KAJ9090391.1"/>
    <property type="molecule type" value="Genomic_DNA"/>
</dbReference>
<proteinExistence type="predicted"/>
<sequence>MDFLGEHVFHIFSSVASLFYTPETKQKPKVSNAVQKVKRYYPLSEPIVLGAQMQWSISSYQFTEYHIRNPVKQTEYSSGNDTYTEFRRQYWIPRSVTPNSHKGRGNIKYLVTPPRPKYPVISLDLLDLALPQLQEESILPEDFRMTSNNSYASRRGAMPLWRPILLVVDAMCETCCPKAVVSTRFNIHSGHVLDGIYISK</sequence>
<reference evidence="1" key="1">
    <citation type="submission" date="2022-04" db="EMBL/GenBank/DDBJ databases">
        <title>Genome of the entomopathogenic fungus Entomophthora muscae.</title>
        <authorList>
            <person name="Elya C."/>
            <person name="Lovett B.R."/>
            <person name="Lee E."/>
            <person name="Macias A.M."/>
            <person name="Hajek A.E."/>
            <person name="De Bivort B.L."/>
            <person name="Kasson M.T."/>
            <person name="De Fine Licht H.H."/>
            <person name="Stajich J.E."/>
        </authorList>
    </citation>
    <scope>NUCLEOTIDE SEQUENCE</scope>
    <source>
        <strain evidence="1">Berkeley</strain>
    </source>
</reference>
<dbReference type="Proteomes" id="UP001165960">
    <property type="component" value="Unassembled WGS sequence"/>
</dbReference>